<evidence type="ECO:0000313" key="3">
    <source>
        <dbReference type="EMBL" id="EKF23921.1"/>
    </source>
</evidence>
<feature type="domain" description="DUF4333" evidence="2">
    <location>
        <begin position="16"/>
        <end position="83"/>
    </location>
</feature>
<feature type="signal peptide" evidence="1">
    <location>
        <begin position="1"/>
        <end position="20"/>
    </location>
</feature>
<dbReference type="PATRIC" id="fig|1122247.3.peg.1944"/>
<proteinExistence type="predicted"/>
<feature type="chain" id="PRO_5038485141" description="DUF4333 domain-containing protein" evidence="1">
    <location>
        <begin position="21"/>
        <end position="95"/>
    </location>
</feature>
<dbReference type="Pfam" id="PF14230">
    <property type="entry name" value="DUF4333"/>
    <property type="match status" value="1"/>
</dbReference>
<dbReference type="RefSeq" id="WP_005627129.1">
    <property type="nucleotide sequence ID" value="NZ_AMRA01000052.1"/>
</dbReference>
<reference evidence="3 4" key="1">
    <citation type="journal article" date="2012" name="J. Bacteriol.">
        <title>Genome sequence of Mycobacterium hassiacum DSM 44199, a rare source of heat-stable mycobacterial proteins.</title>
        <authorList>
            <person name="Tiago I."/>
            <person name="Maranha A."/>
            <person name="Mendes V."/>
            <person name="Alarico S."/>
            <person name="Moynihan P.J."/>
            <person name="Clarke A.J."/>
            <person name="Macedo-Ribeiro S."/>
            <person name="Pereira P.J."/>
            <person name="Empadinhas N."/>
        </authorList>
    </citation>
    <scope>NUCLEOTIDE SEQUENCE [LARGE SCALE GENOMIC DNA]</scope>
    <source>
        <strain evidence="4">DSM 44199 / CIP 105218 / JCM 12690 / 3849</strain>
    </source>
</reference>
<sequence length="95" mass="10131">MRWSALALTASAMLVVGCQATIEPDRAAALVADFIRSRSGYEVTDLTCPDNIEASVGTTFECRFTGPDGAPHVARVRVAEVSGGDVNFYIETHPT</sequence>
<comment type="caution">
    <text evidence="3">The sequence shown here is derived from an EMBL/GenBank/DDBJ whole genome shotgun (WGS) entry which is preliminary data.</text>
</comment>
<accession>K5BGD7</accession>
<dbReference type="eggNOG" id="ENOG5031RBH">
    <property type="taxonomic scope" value="Bacteria"/>
</dbReference>
<dbReference type="Proteomes" id="UP000006265">
    <property type="component" value="Unassembled WGS sequence"/>
</dbReference>
<keyword evidence="1" id="KW-0732">Signal</keyword>
<dbReference type="InterPro" id="IPR025637">
    <property type="entry name" value="DUF4333"/>
</dbReference>
<evidence type="ECO:0000259" key="2">
    <source>
        <dbReference type="Pfam" id="PF14230"/>
    </source>
</evidence>
<dbReference type="PROSITE" id="PS51257">
    <property type="entry name" value="PROKAR_LIPOPROTEIN"/>
    <property type="match status" value="1"/>
</dbReference>
<gene>
    <name evidence="3" type="ORF">C731_2023</name>
</gene>
<evidence type="ECO:0000313" key="4">
    <source>
        <dbReference type="Proteomes" id="UP000006265"/>
    </source>
</evidence>
<evidence type="ECO:0000256" key="1">
    <source>
        <dbReference type="SAM" id="SignalP"/>
    </source>
</evidence>
<dbReference type="AlphaFoldDB" id="K5BGD7"/>
<dbReference type="EMBL" id="AMRA01000052">
    <property type="protein sequence ID" value="EKF23921.1"/>
    <property type="molecule type" value="Genomic_DNA"/>
</dbReference>
<organism evidence="3 4">
    <name type="scientific">Mycolicibacterium hassiacum (strain DSM 44199 / CIP 105218 / JCM 12690 / 3849)</name>
    <name type="common">Mycobacterium hassiacum</name>
    <dbReference type="NCBI Taxonomy" id="1122247"/>
    <lineage>
        <taxon>Bacteria</taxon>
        <taxon>Bacillati</taxon>
        <taxon>Actinomycetota</taxon>
        <taxon>Actinomycetes</taxon>
        <taxon>Mycobacteriales</taxon>
        <taxon>Mycobacteriaceae</taxon>
        <taxon>Mycolicibacterium</taxon>
    </lineage>
</organism>
<protein>
    <recommendedName>
        <fullName evidence="2">DUF4333 domain-containing protein</fullName>
    </recommendedName>
</protein>
<keyword evidence="4" id="KW-1185">Reference proteome</keyword>
<name>K5BGD7_MYCHD</name>